<accession>A0A6N7XQF0</accession>
<organism evidence="1 2">
    <name type="scientific">Olsenella porci</name>
    <dbReference type="NCBI Taxonomy" id="2652279"/>
    <lineage>
        <taxon>Bacteria</taxon>
        <taxon>Bacillati</taxon>
        <taxon>Actinomycetota</taxon>
        <taxon>Coriobacteriia</taxon>
        <taxon>Coriobacteriales</taxon>
        <taxon>Atopobiaceae</taxon>
        <taxon>Olsenella</taxon>
    </lineage>
</organism>
<dbReference type="CDD" id="cd09729">
    <property type="entry name" value="Cse1_I-E"/>
    <property type="match status" value="1"/>
</dbReference>
<dbReference type="InterPro" id="IPR013381">
    <property type="entry name" value="CRISPR-assoc_prot_Cse1"/>
</dbReference>
<dbReference type="RefSeq" id="WP_154434229.1">
    <property type="nucleotide sequence ID" value="NZ_VUNC01000002.1"/>
</dbReference>
<sequence length="586" mass="64681">MDETDARVAFSIATDPWIPVIYLDGSRGELSMVDVFDRAASIRRIQGDVPMQELPIVRLLLAILYRANSPSAADGGVLGKKDVLDLWHSLWIAGKFDMDDIRRYLDYFSDRFYLDDPSHPFYQVPDLEYVGKEPDGVDELVADVPKPEKFLFSMRARGTISSLSLAEGVRWLIFQQSYAPAGIKTPVVGNSHVKSGKVYAPKGSVGTGLLGAEGGVFLEGENLFQTLMLNWVLFDEKRKNGHLICGNAAGIPSWEADETTPDLVPATTGNPNDPVSAYTWQSRRMRLVFDETGQRVVGVVSCYGDIPSIVNGADAEPMTAWRKSEAQQKKLGLPSAPLMPRAHDSERAIWRGLSAVVSKEEGSEDCRPGVVRWAELLQEEEILPRETLPYVAIHAQGMSYGTQSSVFEDGVDDILDVSSALLCHDSRACSGSLKVIAQADEAVELLVRFVRNVQRASGDKSAKDRARVKSSYVRAQAFGEIDHLCRDRIAHFPGDGDTVIDEYCIEWRAEIRSTLLALEGEYLRECAPSLFAERYEKPEDKKSDRGMTVGKADAIFRASLNKALSPLYKEKDSSKTVGSATLSEGM</sequence>
<reference evidence="1 2" key="1">
    <citation type="submission" date="2019-08" db="EMBL/GenBank/DDBJ databases">
        <title>In-depth cultivation of the pig gut microbiome towards novel bacterial diversity and tailored functional studies.</title>
        <authorList>
            <person name="Wylensek D."/>
            <person name="Hitch T.C.A."/>
            <person name="Clavel T."/>
        </authorList>
    </citation>
    <scope>NUCLEOTIDE SEQUENCE [LARGE SCALE GENOMIC DNA]</scope>
    <source>
        <strain evidence="1 2">CA-Schmier-601-WT-1</strain>
    </source>
</reference>
<comment type="caution">
    <text evidence="1">The sequence shown here is derived from an EMBL/GenBank/DDBJ whole genome shotgun (WGS) entry which is preliminary data.</text>
</comment>
<gene>
    <name evidence="1" type="primary">casA</name>
    <name evidence="1" type="ORF">FYJ68_04120</name>
</gene>
<dbReference type="Gene3D" id="1.10.132.100">
    <property type="match status" value="1"/>
</dbReference>
<name>A0A6N7XQF0_9ACTN</name>
<dbReference type="Pfam" id="PF09481">
    <property type="entry name" value="CRISPR_Cse1"/>
    <property type="match status" value="1"/>
</dbReference>
<dbReference type="Proteomes" id="UP000469325">
    <property type="component" value="Unassembled WGS sequence"/>
</dbReference>
<evidence type="ECO:0000313" key="2">
    <source>
        <dbReference type="Proteomes" id="UP000469325"/>
    </source>
</evidence>
<dbReference type="EMBL" id="VUNC01000002">
    <property type="protein sequence ID" value="MST72295.1"/>
    <property type="molecule type" value="Genomic_DNA"/>
</dbReference>
<evidence type="ECO:0000313" key="1">
    <source>
        <dbReference type="EMBL" id="MST72295.1"/>
    </source>
</evidence>
<proteinExistence type="predicted"/>
<keyword evidence="2" id="KW-1185">Reference proteome</keyword>
<dbReference type="NCBIfam" id="TIGR02547">
    <property type="entry name" value="casA_cse1"/>
    <property type="match status" value="1"/>
</dbReference>
<protein>
    <submittedName>
        <fullName evidence="1">Type I-E CRISPR-associated protein Cse1/CasA</fullName>
    </submittedName>
</protein>
<dbReference type="AlphaFoldDB" id="A0A6N7XQF0"/>